<dbReference type="Proteomes" id="UP000000428">
    <property type="component" value="Chromosome"/>
</dbReference>
<proteinExistence type="predicted"/>
<reference evidence="1 2" key="2">
    <citation type="journal article" date="2003" name="Nat. Biotechnol.">
        <title>Complete genome sequence and comparative analysis of the industrial microorganism Streptomyces avermitilis.</title>
        <authorList>
            <person name="Ikeda H."/>
            <person name="Ishikawa J."/>
            <person name="Hanamoto A."/>
            <person name="Shinose M."/>
            <person name="Kikuchi H."/>
            <person name="Shiba T."/>
            <person name="Sakaki Y."/>
            <person name="Hattori M."/>
            <person name="Omura S."/>
        </authorList>
    </citation>
    <scope>NUCLEOTIDE SEQUENCE [LARGE SCALE GENOMIC DNA]</scope>
    <source>
        <strain evidence="2">ATCC 31267 / DSM 46492 / JCM 5070 / NBRC 14893 / NCIMB 12804 / NRRL 8165 / MA-4680</strain>
    </source>
</reference>
<reference evidence="1 2" key="3">
    <citation type="journal article" date="2014" name="J. Ind. Microbiol. Biotechnol.">
        <title>Genome mining of the Streptomyces avermitilis genome and development of genome-minimized hosts for heterologous expression of biosynthetic gene clusters.</title>
        <authorList>
            <person name="Ikeda H."/>
            <person name="Shin-ya K."/>
            <person name="Omura S."/>
        </authorList>
    </citation>
    <scope>NUCLEOTIDE SEQUENCE [LARGE SCALE GENOMIC DNA]</scope>
    <source>
        <strain evidence="2">ATCC 31267 / DSM 46492 / JCM 5070 / NBRC 14893 / NCIMB 12804 / NRRL 8165 / MA-4680</strain>
    </source>
</reference>
<organism evidence="1 2">
    <name type="scientific">Streptomyces avermitilis (strain ATCC 31267 / DSM 46492 / JCM 5070 / NBRC 14893 / NCIMB 12804 / NRRL 8165 / MA-4680)</name>
    <dbReference type="NCBI Taxonomy" id="227882"/>
    <lineage>
        <taxon>Bacteria</taxon>
        <taxon>Bacillati</taxon>
        <taxon>Actinomycetota</taxon>
        <taxon>Actinomycetes</taxon>
        <taxon>Kitasatosporales</taxon>
        <taxon>Streptomycetaceae</taxon>
        <taxon>Streptomyces</taxon>
    </lineage>
</organism>
<dbReference type="AlphaFoldDB" id="Q82HB6"/>
<protein>
    <submittedName>
        <fullName evidence="1">Uncharacterized protein</fullName>
    </submittedName>
</protein>
<dbReference type="EMBL" id="BA000030">
    <property type="protein sequence ID" value="BAC71306.1"/>
    <property type="molecule type" value="Genomic_DNA"/>
</dbReference>
<evidence type="ECO:0000313" key="1">
    <source>
        <dbReference type="EMBL" id="BAC71306.1"/>
    </source>
</evidence>
<accession>Q82HB6</accession>
<name>Q82HB6_STRAW</name>
<keyword evidence="2" id="KW-1185">Reference proteome</keyword>
<sequence>MRAVRHPRPERRQQFSGLESVKGGGLVQRRRVRKQPSNAFCRNLMRQQVPRVDASVTDPEDREQQADITRLLLYHLNAPVAEYCRLRGVLPAPGAVRIAVRAGDDENGMNFLYEIPHDTVTPYDIPGLLRTVLTGPQIYSSGDVSEVLGMTLVRLRPEEISPDPEPVQGQALTVVRALSGPGDDENPFLIGFLMHGEGLLRLYVQRPDRPGIIGADIRLTETPPTALIASLPSLVREEQYQRPSQDDPHCDLLVDLTNW</sequence>
<dbReference type="KEGG" id="sma:SAVERM_3594"/>
<reference evidence="1 2" key="1">
    <citation type="journal article" date="2001" name="Proc. Natl. Acad. Sci. U.S.A.">
        <title>Genome sequence of an industrial microorganism Streptomyces avermitilis: deducing the ability of producing secondary metabolites.</title>
        <authorList>
            <person name="Omura S."/>
            <person name="Ikeda H."/>
            <person name="Ishikawa J."/>
            <person name="Hanamoto A."/>
            <person name="Takahashi C."/>
            <person name="Shinose M."/>
            <person name="Takahashi Y."/>
            <person name="Horikawa H."/>
            <person name="Nakazawa H."/>
            <person name="Osonoe T."/>
            <person name="Kikuchi H."/>
            <person name="Shiba T."/>
            <person name="Sakaki Y."/>
            <person name="Hattori M."/>
        </authorList>
    </citation>
    <scope>NUCLEOTIDE SEQUENCE [LARGE SCALE GENOMIC DNA]</scope>
    <source>
        <strain evidence="2">ATCC 31267 / DSM 46492 / JCM 5070 / NBRC 14893 / NCIMB 12804 / NRRL 8165 / MA-4680</strain>
    </source>
</reference>
<gene>
    <name evidence="1" type="ORF">SAVERM_3594</name>
</gene>
<dbReference type="HOGENOM" id="CLU_1073291_0_0_11"/>
<evidence type="ECO:0000313" key="2">
    <source>
        <dbReference type="Proteomes" id="UP000000428"/>
    </source>
</evidence>
<dbReference type="eggNOG" id="ENOG5031KAN">
    <property type="taxonomic scope" value="Bacteria"/>
</dbReference>